<keyword evidence="1" id="KW-0732">Signal</keyword>
<comment type="caution">
    <text evidence="3">The sequence shown here is derived from an EMBL/GenBank/DDBJ whole genome shotgun (WGS) entry which is preliminary data.</text>
</comment>
<name>A0A927F9W4_9BACT</name>
<dbReference type="GO" id="GO:0008234">
    <property type="term" value="F:cysteine-type peptidase activity"/>
    <property type="evidence" value="ECO:0007669"/>
    <property type="project" value="InterPro"/>
</dbReference>
<dbReference type="SUPFAM" id="SSF54001">
    <property type="entry name" value="Cysteine proteinases"/>
    <property type="match status" value="1"/>
</dbReference>
<accession>A0A927F9W4</accession>
<dbReference type="SMART" id="SM00645">
    <property type="entry name" value="Pept_C1"/>
    <property type="match status" value="1"/>
</dbReference>
<dbReference type="PROSITE" id="PS00639">
    <property type="entry name" value="THIOL_PROTEASE_HIS"/>
    <property type="match status" value="1"/>
</dbReference>
<dbReference type="CDD" id="cd02619">
    <property type="entry name" value="Peptidase_C1"/>
    <property type="match status" value="1"/>
</dbReference>
<evidence type="ECO:0000259" key="2">
    <source>
        <dbReference type="SMART" id="SM00645"/>
    </source>
</evidence>
<dbReference type="InterPro" id="IPR025493">
    <property type="entry name" value="DUF4384"/>
</dbReference>
<dbReference type="EMBL" id="JACYFG010000009">
    <property type="protein sequence ID" value="MBD5779583.1"/>
    <property type="molecule type" value="Genomic_DNA"/>
</dbReference>
<feature type="chain" id="PRO_5038140252" evidence="1">
    <location>
        <begin position="27"/>
        <end position="492"/>
    </location>
</feature>
<dbReference type="InterPro" id="IPR038765">
    <property type="entry name" value="Papain-like_cys_pep_sf"/>
</dbReference>
<feature type="domain" description="Peptidase C1A papain C-terminal" evidence="2">
    <location>
        <begin position="57"/>
        <end position="290"/>
    </location>
</feature>
<dbReference type="Pfam" id="PF00112">
    <property type="entry name" value="Peptidase_C1"/>
    <property type="match status" value="1"/>
</dbReference>
<dbReference type="InterPro" id="IPR025660">
    <property type="entry name" value="Pept_his_AS"/>
</dbReference>
<dbReference type="Pfam" id="PF14326">
    <property type="entry name" value="DUF4384"/>
    <property type="match status" value="1"/>
</dbReference>
<dbReference type="RefSeq" id="WP_191616721.1">
    <property type="nucleotide sequence ID" value="NZ_JACYFG010000009.1"/>
</dbReference>
<evidence type="ECO:0000313" key="4">
    <source>
        <dbReference type="Proteomes" id="UP000622317"/>
    </source>
</evidence>
<dbReference type="GO" id="GO:0006508">
    <property type="term" value="P:proteolysis"/>
    <property type="evidence" value="ECO:0007669"/>
    <property type="project" value="InterPro"/>
</dbReference>
<reference evidence="3" key="1">
    <citation type="submission" date="2020-09" db="EMBL/GenBank/DDBJ databases">
        <title>Pelagicoccus enzymogenes sp. nov. with an EPS production, isolated from marine sediment.</title>
        <authorList>
            <person name="Feng X."/>
        </authorList>
    </citation>
    <scope>NUCLEOTIDE SEQUENCE</scope>
    <source>
        <strain evidence="3">NFK12</strain>
    </source>
</reference>
<sequence length="492" mass="54161">MTSLLRRTLGRLALTLAAALPTFLFAQDYGTGLVFDEQAYRAVPYKAPVTAETYANLPASANLEKYTPTPGDQGPYSTCTAFAVGYHLRTILYGIEKQITHRGRLDQHIFSPTFVYERIKSEDDLDCMQGSSPVAALELLRTVGIPPLSTLPYQCGSAIGTEALLEATEYPIIDYQILYGTDLADDDPIKVKSVKKSLSEGSPVVVGFKVHQSFYKSGPLWRELESDAGPTGQHGLHAMVVVGYDDNKYGGAMRVMNSWSPKWADKGFVWIPYADFGRNCIMAMQAYGKRPKRATPVPGPDGVTPELAPLLKGKVIFQERDGTPMPAVKVAPPADPNTQIRYVGYRLARSYPSGTRFRFYITTNTDSYLYAFATDLTGNITTILPFADNMSPHIGPNSTIAFPSERKVVRMDNQPGTDYLLMLYSEEPLDIDALKEAMAANPGTLSLKIAQSLGNKIVPDKYIQYDSARIGFTVTEKTKGTVVPLMIEIPHH</sequence>
<evidence type="ECO:0000256" key="1">
    <source>
        <dbReference type="SAM" id="SignalP"/>
    </source>
</evidence>
<dbReference type="Gene3D" id="3.90.70.10">
    <property type="entry name" value="Cysteine proteinases"/>
    <property type="match status" value="1"/>
</dbReference>
<protein>
    <submittedName>
        <fullName evidence="3">DUF4384 domain-containing protein</fullName>
    </submittedName>
</protein>
<dbReference type="AlphaFoldDB" id="A0A927F9W4"/>
<feature type="signal peptide" evidence="1">
    <location>
        <begin position="1"/>
        <end position="26"/>
    </location>
</feature>
<evidence type="ECO:0000313" key="3">
    <source>
        <dbReference type="EMBL" id="MBD5779583.1"/>
    </source>
</evidence>
<dbReference type="InterPro" id="IPR000668">
    <property type="entry name" value="Peptidase_C1A_C"/>
</dbReference>
<gene>
    <name evidence="3" type="ORF">IEN85_08755</name>
</gene>
<dbReference type="Proteomes" id="UP000622317">
    <property type="component" value="Unassembled WGS sequence"/>
</dbReference>
<organism evidence="3 4">
    <name type="scientific">Pelagicoccus enzymogenes</name>
    <dbReference type="NCBI Taxonomy" id="2773457"/>
    <lineage>
        <taxon>Bacteria</taxon>
        <taxon>Pseudomonadati</taxon>
        <taxon>Verrucomicrobiota</taxon>
        <taxon>Opitutia</taxon>
        <taxon>Puniceicoccales</taxon>
        <taxon>Pelagicoccaceae</taxon>
        <taxon>Pelagicoccus</taxon>
    </lineage>
</organism>
<keyword evidence="4" id="KW-1185">Reference proteome</keyword>
<proteinExistence type="predicted"/>